<feature type="region of interest" description="Disordered" evidence="1">
    <location>
        <begin position="14"/>
        <end position="33"/>
    </location>
</feature>
<organism evidence="2 3">
    <name type="scientific">Streptosporangium sandarakinum</name>
    <dbReference type="NCBI Taxonomy" id="1260955"/>
    <lineage>
        <taxon>Bacteria</taxon>
        <taxon>Bacillati</taxon>
        <taxon>Actinomycetota</taxon>
        <taxon>Actinomycetes</taxon>
        <taxon>Streptosporangiales</taxon>
        <taxon>Streptosporangiaceae</taxon>
        <taxon>Streptosporangium</taxon>
    </lineage>
</organism>
<gene>
    <name evidence="2" type="ORF">HDA43_002079</name>
</gene>
<reference evidence="2 3" key="1">
    <citation type="submission" date="2020-07" db="EMBL/GenBank/DDBJ databases">
        <title>Sequencing the genomes of 1000 actinobacteria strains.</title>
        <authorList>
            <person name="Klenk H.-P."/>
        </authorList>
    </citation>
    <scope>NUCLEOTIDE SEQUENCE [LARGE SCALE GENOMIC DNA]</scope>
    <source>
        <strain evidence="2 3">DSM 45763</strain>
    </source>
</reference>
<keyword evidence="3" id="KW-1185">Reference proteome</keyword>
<comment type="caution">
    <text evidence="2">The sequence shown here is derived from an EMBL/GenBank/DDBJ whole genome shotgun (WGS) entry which is preliminary data.</text>
</comment>
<sequence length="309" mass="33281">MIVNVAVAGLLLLAPGPQPDGGGGGGVRTSQSGNTSRIELYNSQIRLSGSGLGAKSDGYQVKRHCWYEPGNNAEDEMNFRNGRQQRAEKTWGETPDDAYLDKYKDKVGQEGRWWHVAHDGTDAGVACFGGMEPEIWVPPNTTPPNGITMQELLDIARAALTVPEPKIKLNPDVKSYVNLPTWVWLDDAGQTTRSVTATIPGYMSATVTANLNDMTIKSGTTDDRAKVMTDCGPTGKPYAKGGEFTCGVQYLHASVDQPRRVYELTVTSVWEVTAQGQGGVVPFAYDPIQVGATRDVEVGEVQSTVTGTD</sequence>
<proteinExistence type="predicted"/>
<protein>
    <submittedName>
        <fullName evidence="2">Enoyl reductase</fullName>
    </submittedName>
</protein>
<dbReference type="EMBL" id="JACCCO010000001">
    <property type="protein sequence ID" value="NYF39920.1"/>
    <property type="molecule type" value="Genomic_DNA"/>
</dbReference>
<dbReference type="AlphaFoldDB" id="A0A852UVE5"/>
<name>A0A852UVE5_9ACTN</name>
<dbReference type="RefSeq" id="WP_218911672.1">
    <property type="nucleotide sequence ID" value="NZ_CP192034.1"/>
</dbReference>
<dbReference type="Proteomes" id="UP000576393">
    <property type="component" value="Unassembled WGS sequence"/>
</dbReference>
<accession>A0A852UVE5</accession>
<evidence type="ECO:0000313" key="2">
    <source>
        <dbReference type="EMBL" id="NYF39920.1"/>
    </source>
</evidence>
<evidence type="ECO:0000256" key="1">
    <source>
        <dbReference type="SAM" id="MobiDB-lite"/>
    </source>
</evidence>
<evidence type="ECO:0000313" key="3">
    <source>
        <dbReference type="Proteomes" id="UP000576393"/>
    </source>
</evidence>